<evidence type="ECO:0000256" key="5">
    <source>
        <dbReference type="RuleBase" id="RU003877"/>
    </source>
</evidence>
<sequence>MTFLQIYGVTIKRHLDKCEWLHADFFLKIHEVNSLTGERKGTIVFSSVKTYFQKPTEVSRNWYLIDAKDQVVGKVAVKAATLLRGKGKVIFTPNVDTGDNVIIINASKAIFSGKKEFQKRYSTYSGYIGGQKNYTPQKIRLKRPTFLIEHAVRGMIPHNRLGRKIYTKLHVYEGAEHPHTAQKPIPISID</sequence>
<dbReference type="PROSITE" id="PS00783">
    <property type="entry name" value="RIBOSOMAL_L13"/>
    <property type="match status" value="1"/>
</dbReference>
<evidence type="ECO:0000256" key="4">
    <source>
        <dbReference type="HAMAP-Rule" id="MF_01366"/>
    </source>
</evidence>
<dbReference type="NCBIfam" id="TIGR01066">
    <property type="entry name" value="rplM_bact"/>
    <property type="match status" value="1"/>
</dbReference>
<evidence type="ECO:0000256" key="2">
    <source>
        <dbReference type="ARBA" id="ARBA00022980"/>
    </source>
</evidence>
<dbReference type="AlphaFoldDB" id="A0A516TJG9"/>
<protein>
    <recommendedName>
        <fullName evidence="4">Large ribosomal subunit protein uL13</fullName>
    </recommendedName>
</protein>
<evidence type="ECO:0000256" key="1">
    <source>
        <dbReference type="ARBA" id="ARBA00006227"/>
    </source>
</evidence>
<dbReference type="Proteomes" id="UP000315925">
    <property type="component" value="Chromosome"/>
</dbReference>
<dbReference type="Pfam" id="PF00572">
    <property type="entry name" value="Ribosomal_L13"/>
    <property type="match status" value="1"/>
</dbReference>
<keyword evidence="3 4" id="KW-0687">Ribonucleoprotein</keyword>
<proteinExistence type="inferred from homology"/>
<dbReference type="KEGG" id="mkc:kam1_116"/>
<comment type="similarity">
    <text evidence="1 4 5">Belongs to the universal ribosomal protein uL13 family.</text>
</comment>
<comment type="function">
    <text evidence="4 6">This protein is one of the early assembly proteins of the 50S ribosomal subunit, although it is not seen to bind rRNA by itself. It is important during the early stages of 50S assembly.</text>
</comment>
<dbReference type="InterPro" id="IPR005822">
    <property type="entry name" value="Ribosomal_uL13"/>
</dbReference>
<dbReference type="GO" id="GO:0006412">
    <property type="term" value="P:translation"/>
    <property type="evidence" value="ECO:0007669"/>
    <property type="project" value="UniProtKB-UniRule"/>
</dbReference>
<evidence type="ECO:0000313" key="7">
    <source>
        <dbReference type="EMBL" id="QDQ41375.1"/>
    </source>
</evidence>
<dbReference type="EMBL" id="CP037899">
    <property type="protein sequence ID" value="QDQ41375.1"/>
    <property type="molecule type" value="Genomic_DNA"/>
</dbReference>
<evidence type="ECO:0000313" key="8">
    <source>
        <dbReference type="Proteomes" id="UP000315925"/>
    </source>
</evidence>
<accession>A0A516TJG9</accession>
<evidence type="ECO:0000256" key="6">
    <source>
        <dbReference type="RuleBase" id="RU003878"/>
    </source>
</evidence>
<keyword evidence="2 4" id="KW-0689">Ribosomal protein</keyword>
<dbReference type="InterPro" id="IPR005823">
    <property type="entry name" value="Ribosomal_uL13_bac-type"/>
</dbReference>
<dbReference type="InterPro" id="IPR036899">
    <property type="entry name" value="Ribosomal_uL13_sf"/>
</dbReference>
<dbReference type="SUPFAM" id="SSF52161">
    <property type="entry name" value="Ribosomal protein L13"/>
    <property type="match status" value="1"/>
</dbReference>
<dbReference type="GO" id="GO:0003729">
    <property type="term" value="F:mRNA binding"/>
    <property type="evidence" value="ECO:0007669"/>
    <property type="project" value="TreeGrafter"/>
</dbReference>
<name>A0A516TJG9_9BACT</name>
<dbReference type="Gene3D" id="3.90.1180.10">
    <property type="entry name" value="Ribosomal protein L13"/>
    <property type="match status" value="1"/>
</dbReference>
<organism evidence="7 8">
    <name type="scientific">Methylacidiphilum kamchatkense Kam1</name>
    <dbReference type="NCBI Taxonomy" id="1202785"/>
    <lineage>
        <taxon>Bacteria</taxon>
        <taxon>Pseudomonadati</taxon>
        <taxon>Verrucomicrobiota</taxon>
        <taxon>Methylacidiphilae</taxon>
        <taxon>Methylacidiphilales</taxon>
        <taxon>Methylacidiphilaceae</taxon>
        <taxon>Methylacidiphilum (ex Ratnadevi et al. 2023)</taxon>
    </lineage>
</organism>
<evidence type="ECO:0000256" key="3">
    <source>
        <dbReference type="ARBA" id="ARBA00023274"/>
    </source>
</evidence>
<dbReference type="GO" id="GO:0017148">
    <property type="term" value="P:negative regulation of translation"/>
    <property type="evidence" value="ECO:0007669"/>
    <property type="project" value="TreeGrafter"/>
</dbReference>
<dbReference type="HAMAP" id="MF_01366">
    <property type="entry name" value="Ribosomal_uL13"/>
    <property type="match status" value="1"/>
</dbReference>
<dbReference type="InterPro" id="IPR023563">
    <property type="entry name" value="Ribosomal_uL13_CS"/>
</dbReference>
<comment type="subunit">
    <text evidence="4">Part of the 50S ribosomal subunit.</text>
</comment>
<dbReference type="CDD" id="cd00392">
    <property type="entry name" value="Ribosomal_L13"/>
    <property type="match status" value="1"/>
</dbReference>
<dbReference type="GO" id="GO:0022625">
    <property type="term" value="C:cytosolic large ribosomal subunit"/>
    <property type="evidence" value="ECO:0007669"/>
    <property type="project" value="TreeGrafter"/>
</dbReference>
<reference evidence="8" key="1">
    <citation type="submission" date="2019-03" db="EMBL/GenBank/DDBJ databases">
        <title>Complete genome of Methylacidiphilum kamchatkense Kam1.</title>
        <authorList>
            <person name="Kruse T."/>
            <person name="Murarilal Ratnadevi C."/>
            <person name="Erikstad H.-A."/>
            <person name="Birkeland N.-K."/>
        </authorList>
    </citation>
    <scope>NUCLEOTIDE SEQUENCE [LARGE SCALE GENOMIC DNA]</scope>
    <source>
        <strain evidence="8">kam1</strain>
    </source>
</reference>
<dbReference type="PANTHER" id="PTHR11545:SF2">
    <property type="entry name" value="LARGE RIBOSOMAL SUBUNIT PROTEIN UL13M"/>
    <property type="match status" value="1"/>
</dbReference>
<gene>
    <name evidence="4 6" type="primary">rplM</name>
    <name evidence="7" type="ORF">kam1_116</name>
</gene>
<dbReference type="STRING" id="1202785.A946_10510"/>
<dbReference type="PANTHER" id="PTHR11545">
    <property type="entry name" value="RIBOSOMAL PROTEIN L13"/>
    <property type="match status" value="1"/>
</dbReference>
<dbReference type="GO" id="GO:0003735">
    <property type="term" value="F:structural constituent of ribosome"/>
    <property type="evidence" value="ECO:0007669"/>
    <property type="project" value="InterPro"/>
</dbReference>